<dbReference type="InterPro" id="IPR036134">
    <property type="entry name" value="Crypto/Photolyase_FAD-like_sf"/>
</dbReference>
<dbReference type="EC" id="4.1.99.3" evidence="7"/>
<dbReference type="SUPFAM" id="SSF48173">
    <property type="entry name" value="Cryptochrome/photolyase FAD-binding domain"/>
    <property type="match status" value="1"/>
</dbReference>
<protein>
    <submittedName>
        <fullName evidence="7">Cryptochrome/photolyase family protein</fullName>
        <ecNumber evidence="7">4.1.99.3</ecNumber>
    </submittedName>
</protein>
<keyword evidence="8" id="KW-1185">Reference proteome</keyword>
<dbReference type="Pfam" id="PF03441">
    <property type="entry name" value="FAD_binding_7"/>
    <property type="match status" value="1"/>
</dbReference>
<dbReference type="InterPro" id="IPR014729">
    <property type="entry name" value="Rossmann-like_a/b/a_fold"/>
</dbReference>
<dbReference type="InterPro" id="IPR005101">
    <property type="entry name" value="Cryptochr/Photolyase_FAD-bd"/>
</dbReference>
<evidence type="ECO:0000313" key="7">
    <source>
        <dbReference type="EMBL" id="MFD2614547.1"/>
    </source>
</evidence>
<dbReference type="Pfam" id="PF00875">
    <property type="entry name" value="DNA_photolyase"/>
    <property type="match status" value="1"/>
</dbReference>
<dbReference type="InterPro" id="IPR006050">
    <property type="entry name" value="DNA_photolyase_N"/>
</dbReference>
<keyword evidence="2 5" id="KW-0285">Flavoprotein</keyword>
<evidence type="ECO:0000256" key="4">
    <source>
        <dbReference type="ARBA" id="ARBA00022991"/>
    </source>
</evidence>
<evidence type="ECO:0000259" key="6">
    <source>
        <dbReference type="PROSITE" id="PS51645"/>
    </source>
</evidence>
<dbReference type="PROSITE" id="PS51645">
    <property type="entry name" value="PHR_CRY_ALPHA_BETA"/>
    <property type="match status" value="1"/>
</dbReference>
<comment type="caution">
    <text evidence="7">The sequence shown here is derived from an EMBL/GenBank/DDBJ whole genome shotgun (WGS) entry which is preliminary data.</text>
</comment>
<evidence type="ECO:0000256" key="2">
    <source>
        <dbReference type="ARBA" id="ARBA00022630"/>
    </source>
</evidence>
<dbReference type="Gene3D" id="1.25.40.80">
    <property type="match status" value="1"/>
</dbReference>
<evidence type="ECO:0000256" key="3">
    <source>
        <dbReference type="ARBA" id="ARBA00022827"/>
    </source>
</evidence>
<dbReference type="SUPFAM" id="SSF52425">
    <property type="entry name" value="Cryptochrome/photolyase, N-terminal domain"/>
    <property type="match status" value="1"/>
</dbReference>
<dbReference type="PANTHER" id="PTHR11455">
    <property type="entry name" value="CRYPTOCHROME"/>
    <property type="match status" value="1"/>
</dbReference>
<dbReference type="PANTHER" id="PTHR11455:SF9">
    <property type="entry name" value="CRYPTOCHROME CIRCADIAN CLOCK 5 ISOFORM X1"/>
    <property type="match status" value="1"/>
</dbReference>
<keyword evidence="7" id="KW-0456">Lyase</keyword>
<gene>
    <name evidence="7" type="ORF">ACFSUF_19220</name>
</gene>
<dbReference type="PROSITE" id="PS00394">
    <property type="entry name" value="DNA_PHOTOLYASES_1_1"/>
    <property type="match status" value="1"/>
</dbReference>
<dbReference type="RefSeq" id="WP_377605521.1">
    <property type="nucleotide sequence ID" value="NZ_JBHUME010000012.1"/>
</dbReference>
<evidence type="ECO:0000313" key="8">
    <source>
        <dbReference type="Proteomes" id="UP001597541"/>
    </source>
</evidence>
<sequence>MYLFIHRKDLRVKDMKAFSFLHELGKPGLHLVIVDPQLLSTERGKDHSGRYFLDAVARLTRDYAKAGRELHLVYGNPEDVVEAVCSVHNVSEIVFHEDYTPYAVRRDQAIRERAGTASVPVYAIQDHTLAEAEAFQSFTEKKEPYKVFTPFYRKMKTYLELFYRPGSPYSVRDLQTAELDAGLIERFSVPSEIAAILSGSAKTAEPEPAEVLAAYLDDGLLQYDDLRDDYGNPGTSGISGLLNTGALSIRTVYEELQGREGAEAWLRQLIWREFYMYQAQMDPDFFRYEQVYDLSGLSDRHFEAWRQGRTGIPVIDAAMRQLNETGVMPNRLRMITAMFLTKNLLCPFPLGEAYFRTKLADYDNVLNRGGWLWSSSIGFDAAPYFRIMNPVTQSERYDPQGRYIRTWLPELEGVPAAKIHQPRPDAIVDLKLSRLEAIERYKVLLGGRKE</sequence>
<dbReference type="GO" id="GO:0003904">
    <property type="term" value="F:deoxyribodipyrimidine photo-lyase activity"/>
    <property type="evidence" value="ECO:0007669"/>
    <property type="project" value="UniProtKB-EC"/>
</dbReference>
<evidence type="ECO:0000256" key="5">
    <source>
        <dbReference type="RuleBase" id="RU004182"/>
    </source>
</evidence>
<comment type="cofactor">
    <cofactor evidence="1">
        <name>FAD</name>
        <dbReference type="ChEBI" id="CHEBI:57692"/>
    </cofactor>
</comment>
<reference evidence="8" key="1">
    <citation type="journal article" date="2019" name="Int. J. Syst. Evol. Microbiol.">
        <title>The Global Catalogue of Microorganisms (GCM) 10K type strain sequencing project: providing services to taxonomists for standard genome sequencing and annotation.</title>
        <authorList>
            <consortium name="The Broad Institute Genomics Platform"/>
            <consortium name="The Broad Institute Genome Sequencing Center for Infectious Disease"/>
            <person name="Wu L."/>
            <person name="Ma J."/>
        </authorList>
    </citation>
    <scope>NUCLEOTIDE SEQUENCE [LARGE SCALE GENOMIC DNA]</scope>
    <source>
        <strain evidence="8">KCTC 3950</strain>
    </source>
</reference>
<dbReference type="InterPro" id="IPR036155">
    <property type="entry name" value="Crypto/Photolyase_N_sf"/>
</dbReference>
<feature type="domain" description="Photolyase/cryptochrome alpha/beta" evidence="6">
    <location>
        <begin position="1"/>
        <end position="129"/>
    </location>
</feature>
<dbReference type="PRINTS" id="PR00147">
    <property type="entry name" value="DNAPHOTLYASE"/>
</dbReference>
<accession>A0ABW5PKE6</accession>
<evidence type="ECO:0000256" key="1">
    <source>
        <dbReference type="ARBA" id="ARBA00001974"/>
    </source>
</evidence>
<name>A0ABW5PKE6_9BACL</name>
<dbReference type="Gene3D" id="1.10.579.10">
    <property type="entry name" value="DNA Cyclobutane Dipyrimidine Photolyase, subunit A, domain 3"/>
    <property type="match status" value="1"/>
</dbReference>
<proteinExistence type="inferred from homology"/>
<keyword evidence="4 5" id="KW-0157">Chromophore</keyword>
<keyword evidence="3 5" id="KW-0274">FAD</keyword>
<dbReference type="Proteomes" id="UP001597541">
    <property type="component" value="Unassembled WGS sequence"/>
</dbReference>
<organism evidence="7 8">
    <name type="scientific">Paenibacillus gansuensis</name>
    <dbReference type="NCBI Taxonomy" id="306542"/>
    <lineage>
        <taxon>Bacteria</taxon>
        <taxon>Bacillati</taxon>
        <taxon>Bacillota</taxon>
        <taxon>Bacilli</taxon>
        <taxon>Bacillales</taxon>
        <taxon>Paenibacillaceae</taxon>
        <taxon>Paenibacillus</taxon>
    </lineage>
</organism>
<dbReference type="InterPro" id="IPR018394">
    <property type="entry name" value="DNA_photolyase_1_CS_C"/>
</dbReference>
<dbReference type="Gene3D" id="3.40.50.620">
    <property type="entry name" value="HUPs"/>
    <property type="match status" value="1"/>
</dbReference>
<dbReference type="EMBL" id="JBHUME010000012">
    <property type="protein sequence ID" value="MFD2614547.1"/>
    <property type="molecule type" value="Genomic_DNA"/>
</dbReference>
<dbReference type="InterPro" id="IPR002081">
    <property type="entry name" value="Cryptochrome/DNA_photolyase_1"/>
</dbReference>
<comment type="similarity">
    <text evidence="5">Belongs to the DNA photolyase family.</text>
</comment>